<feature type="transmembrane region" description="Helical" evidence="10">
    <location>
        <begin position="221"/>
        <end position="240"/>
    </location>
</feature>
<dbReference type="GO" id="GO:0019367">
    <property type="term" value="P:fatty acid elongation, saturated fatty acid"/>
    <property type="evidence" value="ECO:0007669"/>
    <property type="project" value="TreeGrafter"/>
</dbReference>
<comment type="catalytic activity">
    <reaction evidence="10">
        <text>a very-long-chain acyl-CoA + malonyl-CoA + H(+) = a very-long-chain 3-oxoacyl-CoA + CO2 + CoA</text>
        <dbReference type="Rhea" id="RHEA:32727"/>
        <dbReference type="ChEBI" id="CHEBI:15378"/>
        <dbReference type="ChEBI" id="CHEBI:16526"/>
        <dbReference type="ChEBI" id="CHEBI:57287"/>
        <dbReference type="ChEBI" id="CHEBI:57384"/>
        <dbReference type="ChEBI" id="CHEBI:90725"/>
        <dbReference type="ChEBI" id="CHEBI:90736"/>
        <dbReference type="EC" id="2.3.1.199"/>
    </reaction>
</comment>
<dbReference type="Proteomes" id="UP000264820">
    <property type="component" value="Unplaced"/>
</dbReference>
<keyword evidence="13" id="KW-1185">Reference proteome</keyword>
<dbReference type="GO" id="GO:0030148">
    <property type="term" value="P:sphingolipid biosynthetic process"/>
    <property type="evidence" value="ECO:0007669"/>
    <property type="project" value="TreeGrafter"/>
</dbReference>
<proteinExistence type="inferred from homology"/>
<comment type="subcellular location">
    <subcellularLocation>
        <location evidence="1">Membrane</location>
        <topology evidence="1">Multi-pass membrane protein</topology>
    </subcellularLocation>
</comment>
<dbReference type="InterPro" id="IPR030457">
    <property type="entry name" value="ELO_CS"/>
</dbReference>
<keyword evidence="2 10" id="KW-0444">Lipid biosynthesis</keyword>
<feature type="transmembrane region" description="Helical" evidence="10">
    <location>
        <begin position="46"/>
        <end position="67"/>
    </location>
</feature>
<dbReference type="GO" id="GO:0005789">
    <property type="term" value="C:endoplasmic reticulum membrane"/>
    <property type="evidence" value="ECO:0007669"/>
    <property type="project" value="TreeGrafter"/>
</dbReference>
<feature type="region of interest" description="Disordered" evidence="11">
    <location>
        <begin position="1"/>
        <end position="22"/>
    </location>
</feature>
<keyword evidence="4 10" id="KW-0812">Transmembrane</keyword>
<sequence>MSLTAAGPEEEKKNTQQSPPEWRVFRSSPFGKEPRYLTRKFWTMEVCFHCSYVLSQNMLFGNVGLFLCLDKRIENWPLVYSPVPVCWIILCYLFIVWAGPKLMAKKEAVNLKLVLIAYNFTMVCLSAYMFYEFTVSSWMANYSLLCQPVDYSNSPLALRMASVCWLFYFSKYIEFCDTMFFILRKKNSQLTFLHVYHHSTMILNCWLGLKYTPGGQSFMSGLVNSLIHVVMYFYYGLAAFGPSMTKYLWWKSYLTILQLLQFLVVTIHTVYNLFADCNYPDALNLIVFAYALSLTALFCHFYYHSYLKSRTNDLRKCKV</sequence>
<dbReference type="GO" id="GO:0034625">
    <property type="term" value="P:fatty acid elongation, monounsaturated fatty acid"/>
    <property type="evidence" value="ECO:0007669"/>
    <property type="project" value="TreeGrafter"/>
</dbReference>
<keyword evidence="8 10" id="KW-0472">Membrane</keyword>
<keyword evidence="6 10" id="KW-1133">Transmembrane helix</keyword>
<dbReference type="AlphaFoldDB" id="A0A3Q2Y809"/>
<evidence type="ECO:0000256" key="1">
    <source>
        <dbReference type="ARBA" id="ARBA00004141"/>
    </source>
</evidence>
<evidence type="ECO:0000256" key="4">
    <source>
        <dbReference type="ARBA" id="ARBA00022692"/>
    </source>
</evidence>
<evidence type="ECO:0000256" key="9">
    <source>
        <dbReference type="ARBA" id="ARBA00023160"/>
    </source>
</evidence>
<protein>
    <recommendedName>
        <fullName evidence="10">Elongation of very long chain fatty acids protein</fullName>
        <ecNumber evidence="10">2.3.1.199</ecNumber>
    </recommendedName>
    <alternativeName>
        <fullName evidence="10">Very-long-chain 3-oxoacyl-CoA synthase</fullName>
    </alternativeName>
</protein>
<keyword evidence="7 10" id="KW-0443">Lipid metabolism</keyword>
<dbReference type="OMA" id="KVQLFYH"/>
<evidence type="ECO:0000313" key="12">
    <source>
        <dbReference type="Ensembl" id="ENSHCOP00000013223.1"/>
    </source>
</evidence>
<comment type="similarity">
    <text evidence="10">Belongs to the ELO family.</text>
</comment>
<dbReference type="PANTHER" id="PTHR11157:SF145">
    <property type="entry name" value="ELONGATION OF VERY LONG CHAIN FATTY ACIDS PROTEIN"/>
    <property type="match status" value="1"/>
</dbReference>
<evidence type="ECO:0000256" key="7">
    <source>
        <dbReference type="ARBA" id="ARBA00023098"/>
    </source>
</evidence>
<evidence type="ECO:0000256" key="3">
    <source>
        <dbReference type="ARBA" id="ARBA00022679"/>
    </source>
</evidence>
<organism evidence="12 13">
    <name type="scientific">Hippocampus comes</name>
    <name type="common">Tiger tail seahorse</name>
    <dbReference type="NCBI Taxonomy" id="109280"/>
    <lineage>
        <taxon>Eukaryota</taxon>
        <taxon>Metazoa</taxon>
        <taxon>Chordata</taxon>
        <taxon>Craniata</taxon>
        <taxon>Vertebrata</taxon>
        <taxon>Euteleostomi</taxon>
        <taxon>Actinopterygii</taxon>
        <taxon>Neopterygii</taxon>
        <taxon>Teleostei</taxon>
        <taxon>Neoteleostei</taxon>
        <taxon>Acanthomorphata</taxon>
        <taxon>Syngnathiaria</taxon>
        <taxon>Syngnathiformes</taxon>
        <taxon>Syngnathoidei</taxon>
        <taxon>Syngnathidae</taxon>
        <taxon>Hippocampus</taxon>
    </lineage>
</organism>
<dbReference type="GO" id="GO:0042761">
    <property type="term" value="P:very long-chain fatty acid biosynthetic process"/>
    <property type="evidence" value="ECO:0007669"/>
    <property type="project" value="TreeGrafter"/>
</dbReference>
<evidence type="ECO:0000313" key="13">
    <source>
        <dbReference type="Proteomes" id="UP000264820"/>
    </source>
</evidence>
<dbReference type="GO" id="GO:0009922">
    <property type="term" value="F:fatty acid elongase activity"/>
    <property type="evidence" value="ECO:0007669"/>
    <property type="project" value="UniProtKB-EC"/>
</dbReference>
<dbReference type="PANTHER" id="PTHR11157">
    <property type="entry name" value="FATTY ACID ACYL TRANSFERASE-RELATED"/>
    <property type="match status" value="1"/>
</dbReference>
<reference evidence="12" key="2">
    <citation type="submission" date="2025-09" db="UniProtKB">
        <authorList>
            <consortium name="Ensembl"/>
        </authorList>
    </citation>
    <scope>IDENTIFICATION</scope>
</reference>
<accession>A0A3Q2Y809</accession>
<dbReference type="Ensembl" id="ENSHCOT00000027220.1">
    <property type="protein sequence ID" value="ENSHCOP00000013223.1"/>
    <property type="gene ID" value="ENSHCOG00000016376.1"/>
</dbReference>
<dbReference type="Pfam" id="PF01151">
    <property type="entry name" value="ELO"/>
    <property type="match status" value="1"/>
</dbReference>
<feature type="transmembrane region" description="Helical" evidence="10">
    <location>
        <begin position="111"/>
        <end position="131"/>
    </location>
</feature>
<evidence type="ECO:0000256" key="11">
    <source>
        <dbReference type="SAM" id="MobiDB-lite"/>
    </source>
</evidence>
<evidence type="ECO:0000256" key="2">
    <source>
        <dbReference type="ARBA" id="ARBA00022516"/>
    </source>
</evidence>
<keyword evidence="9 10" id="KW-0275">Fatty acid biosynthesis</keyword>
<feature type="transmembrane region" description="Helical" evidence="10">
    <location>
        <begin position="283"/>
        <end position="303"/>
    </location>
</feature>
<evidence type="ECO:0000256" key="6">
    <source>
        <dbReference type="ARBA" id="ARBA00022989"/>
    </source>
</evidence>
<dbReference type="EC" id="2.3.1.199" evidence="10"/>
<dbReference type="InterPro" id="IPR002076">
    <property type="entry name" value="ELO_fam"/>
</dbReference>
<feature type="transmembrane region" description="Helical" evidence="10">
    <location>
        <begin position="79"/>
        <end position="99"/>
    </location>
</feature>
<evidence type="ECO:0000256" key="10">
    <source>
        <dbReference type="RuleBase" id="RU361115"/>
    </source>
</evidence>
<reference evidence="12" key="1">
    <citation type="submission" date="2025-08" db="UniProtKB">
        <authorList>
            <consortium name="Ensembl"/>
        </authorList>
    </citation>
    <scope>IDENTIFICATION</scope>
</reference>
<name>A0A3Q2Y809_HIPCM</name>
<dbReference type="GO" id="GO:0034626">
    <property type="term" value="P:fatty acid elongation, polyunsaturated fatty acid"/>
    <property type="evidence" value="ECO:0007669"/>
    <property type="project" value="TreeGrafter"/>
</dbReference>
<dbReference type="PROSITE" id="PS01188">
    <property type="entry name" value="ELO"/>
    <property type="match status" value="1"/>
</dbReference>
<evidence type="ECO:0000256" key="8">
    <source>
        <dbReference type="ARBA" id="ARBA00023136"/>
    </source>
</evidence>
<dbReference type="GeneTree" id="ENSGT01050000244838"/>
<evidence type="ECO:0000256" key="5">
    <source>
        <dbReference type="ARBA" id="ARBA00022832"/>
    </source>
</evidence>
<keyword evidence="3 10" id="KW-0808">Transferase</keyword>
<keyword evidence="5 10" id="KW-0276">Fatty acid metabolism</keyword>
<feature type="transmembrane region" description="Helical" evidence="10">
    <location>
        <begin position="252"/>
        <end position="271"/>
    </location>
</feature>